<organism evidence="1 2">
    <name type="scientific">Euphydryas editha</name>
    <name type="common">Edith's checkerspot</name>
    <dbReference type="NCBI Taxonomy" id="104508"/>
    <lineage>
        <taxon>Eukaryota</taxon>
        <taxon>Metazoa</taxon>
        <taxon>Ecdysozoa</taxon>
        <taxon>Arthropoda</taxon>
        <taxon>Hexapoda</taxon>
        <taxon>Insecta</taxon>
        <taxon>Pterygota</taxon>
        <taxon>Neoptera</taxon>
        <taxon>Endopterygota</taxon>
        <taxon>Lepidoptera</taxon>
        <taxon>Glossata</taxon>
        <taxon>Ditrysia</taxon>
        <taxon>Papilionoidea</taxon>
        <taxon>Nymphalidae</taxon>
        <taxon>Nymphalinae</taxon>
        <taxon>Euphydryas</taxon>
    </lineage>
</organism>
<reference evidence="1" key="1">
    <citation type="submission" date="2022-03" db="EMBL/GenBank/DDBJ databases">
        <authorList>
            <person name="Tunstrom K."/>
        </authorList>
    </citation>
    <scope>NUCLEOTIDE SEQUENCE</scope>
</reference>
<evidence type="ECO:0000313" key="1">
    <source>
        <dbReference type="EMBL" id="CAH2084070.1"/>
    </source>
</evidence>
<keyword evidence="2" id="KW-1185">Reference proteome</keyword>
<protein>
    <submittedName>
        <fullName evidence="1">Uncharacterized protein</fullName>
    </submittedName>
</protein>
<evidence type="ECO:0000313" key="2">
    <source>
        <dbReference type="Proteomes" id="UP001153954"/>
    </source>
</evidence>
<dbReference type="Proteomes" id="UP001153954">
    <property type="component" value="Unassembled WGS sequence"/>
</dbReference>
<dbReference type="AlphaFoldDB" id="A0AAU9TAL5"/>
<dbReference type="EMBL" id="CAKOGL010000002">
    <property type="protein sequence ID" value="CAH2084070.1"/>
    <property type="molecule type" value="Genomic_DNA"/>
</dbReference>
<sequence length="219" mass="24699">MVNCQIYQENRSLALRGQNANDPHRAQYNEIKRIGLINKKHESKFIKPMFIQTEVKIKRKFYVYPNASNESVLPEFKPISDAQIKKINEIIRELKSTSKVQFKSTNDNRKGRILDSVPEASLTENSKKDDAQFEKNCSQGGTCEFFFYCWMVGGLLEGSCGGLLKSCCHRVAKAGLLGVQDSNSIEYSANEGHSFGPVINDESKCLKSANSITQLRNSY</sequence>
<name>A0AAU9TAL5_EUPED</name>
<proteinExistence type="predicted"/>
<comment type="caution">
    <text evidence="1">The sequence shown here is derived from an EMBL/GenBank/DDBJ whole genome shotgun (WGS) entry which is preliminary data.</text>
</comment>
<accession>A0AAU9TAL5</accession>
<gene>
    <name evidence="1" type="ORF">EEDITHA_LOCUS681</name>
</gene>